<feature type="domain" description="tRNA methyltransferase TRMD/TRM10-type" evidence="15">
    <location>
        <begin position="1"/>
        <end position="227"/>
    </location>
</feature>
<keyword evidence="8" id="KW-0489">Methyltransferase</keyword>
<dbReference type="HAMAP" id="MF_00605">
    <property type="entry name" value="TrmD"/>
    <property type="match status" value="1"/>
</dbReference>
<comment type="similarity">
    <text evidence="3">Belongs to the RNA methyltransferase TrmD family.</text>
</comment>
<evidence type="ECO:0000256" key="4">
    <source>
        <dbReference type="ARBA" id="ARBA00011738"/>
    </source>
</evidence>
<dbReference type="Pfam" id="PF01746">
    <property type="entry name" value="tRNA_m1G_MT"/>
    <property type="match status" value="1"/>
</dbReference>
<dbReference type="Gene3D" id="3.40.1280.10">
    <property type="match status" value="1"/>
</dbReference>
<evidence type="ECO:0000256" key="12">
    <source>
        <dbReference type="ARBA" id="ARBA00029736"/>
    </source>
</evidence>
<dbReference type="CDD" id="cd18080">
    <property type="entry name" value="TrmD-like"/>
    <property type="match status" value="1"/>
</dbReference>
<dbReference type="NCBIfam" id="TIGR00088">
    <property type="entry name" value="trmD"/>
    <property type="match status" value="1"/>
</dbReference>
<evidence type="ECO:0000256" key="1">
    <source>
        <dbReference type="ARBA" id="ARBA00002634"/>
    </source>
</evidence>
<evidence type="ECO:0000256" key="7">
    <source>
        <dbReference type="ARBA" id="ARBA00022490"/>
    </source>
</evidence>
<keyword evidence="11" id="KW-0819">tRNA processing</keyword>
<reference evidence="16" key="1">
    <citation type="submission" date="2018-05" db="EMBL/GenBank/DDBJ databases">
        <authorList>
            <person name="Lanie J.A."/>
            <person name="Ng W.-L."/>
            <person name="Kazmierczak K.M."/>
            <person name="Andrzejewski T.M."/>
            <person name="Davidsen T.M."/>
            <person name="Wayne K.J."/>
            <person name="Tettelin H."/>
            <person name="Glass J.I."/>
            <person name="Rusch D."/>
            <person name="Podicherti R."/>
            <person name="Tsui H.-C.T."/>
            <person name="Winkler M.E."/>
        </authorList>
    </citation>
    <scope>NUCLEOTIDE SEQUENCE</scope>
</reference>
<gene>
    <name evidence="16" type="ORF">METZ01_LOCUS74161</name>
</gene>
<dbReference type="GO" id="GO:0052906">
    <property type="term" value="F:tRNA (guanine(37)-N1)-methyltransferase activity"/>
    <property type="evidence" value="ECO:0007669"/>
    <property type="project" value="UniProtKB-EC"/>
</dbReference>
<evidence type="ECO:0000256" key="11">
    <source>
        <dbReference type="ARBA" id="ARBA00022694"/>
    </source>
</evidence>
<dbReference type="InterPro" id="IPR029028">
    <property type="entry name" value="Alpha/beta_knot_MTases"/>
</dbReference>
<comment type="subcellular location">
    <subcellularLocation>
        <location evidence="2">Cytoplasm</location>
    </subcellularLocation>
</comment>
<sequence length="242" mass="27472">MKFHIFTLFPKLFESPLEEGVIGRALKSGLVQININNLRDHSVDKHGTVDDYPFGGGPGMLLKPEPIFKSVQSNIEQNKIKRDSPLILLSPQGRQFNQNMAKELSLHEEISLICGRYEGFDERIRCNLITDEISIGDFVLSGGEVPAMVIIDSVSRLLPGVINSSDSAKNDSFYDGLLQYPQYTRPAEYQGMKVPKILLSGNHTEIEKWRRRESLKKTKLQRPDLIELLSLSEEERTFLENI</sequence>
<dbReference type="EC" id="2.1.1.228" evidence="5"/>
<evidence type="ECO:0000256" key="10">
    <source>
        <dbReference type="ARBA" id="ARBA00022691"/>
    </source>
</evidence>
<keyword evidence="9" id="KW-0808">Transferase</keyword>
<evidence type="ECO:0000256" key="2">
    <source>
        <dbReference type="ARBA" id="ARBA00004496"/>
    </source>
</evidence>
<dbReference type="InterPro" id="IPR029026">
    <property type="entry name" value="tRNA_m1G_MTases_N"/>
</dbReference>
<evidence type="ECO:0000256" key="13">
    <source>
        <dbReference type="ARBA" id="ARBA00033392"/>
    </source>
</evidence>
<evidence type="ECO:0000256" key="6">
    <source>
        <dbReference type="ARBA" id="ARBA00014679"/>
    </source>
</evidence>
<dbReference type="FunFam" id="1.10.1270.20:FF:000001">
    <property type="entry name" value="tRNA (guanine-N(1)-)-methyltransferase"/>
    <property type="match status" value="1"/>
</dbReference>
<name>A0A381U209_9ZZZZ</name>
<accession>A0A381U209</accession>
<keyword evidence="10" id="KW-0949">S-adenosyl-L-methionine</keyword>
<comment type="subunit">
    <text evidence="4">Homodimer.</text>
</comment>
<dbReference type="GO" id="GO:0005829">
    <property type="term" value="C:cytosol"/>
    <property type="evidence" value="ECO:0007669"/>
    <property type="project" value="TreeGrafter"/>
</dbReference>
<dbReference type="EMBL" id="UINC01005434">
    <property type="protein sequence ID" value="SVA21307.1"/>
    <property type="molecule type" value="Genomic_DNA"/>
</dbReference>
<dbReference type="PIRSF" id="PIRSF000386">
    <property type="entry name" value="tRNA_mtase"/>
    <property type="match status" value="1"/>
</dbReference>
<evidence type="ECO:0000313" key="16">
    <source>
        <dbReference type="EMBL" id="SVA21307.1"/>
    </source>
</evidence>
<dbReference type="PANTHER" id="PTHR46417:SF1">
    <property type="entry name" value="TRNA (GUANINE-N(1)-)-METHYLTRANSFERASE"/>
    <property type="match status" value="1"/>
</dbReference>
<comment type="function">
    <text evidence="1">Specifically methylates guanosine-37 in various tRNAs.</text>
</comment>
<protein>
    <recommendedName>
        <fullName evidence="6">tRNA (guanine-N(1)-)-methyltransferase</fullName>
        <ecNumber evidence="5">2.1.1.228</ecNumber>
    </recommendedName>
    <alternativeName>
        <fullName evidence="12">M1G-methyltransferase</fullName>
    </alternativeName>
    <alternativeName>
        <fullName evidence="13">tRNA [GM37] methyltransferase</fullName>
    </alternativeName>
</protein>
<comment type="catalytic activity">
    <reaction evidence="14">
        <text>guanosine(37) in tRNA + S-adenosyl-L-methionine = N(1)-methylguanosine(37) in tRNA + S-adenosyl-L-homocysteine + H(+)</text>
        <dbReference type="Rhea" id="RHEA:36899"/>
        <dbReference type="Rhea" id="RHEA-COMP:10145"/>
        <dbReference type="Rhea" id="RHEA-COMP:10147"/>
        <dbReference type="ChEBI" id="CHEBI:15378"/>
        <dbReference type="ChEBI" id="CHEBI:57856"/>
        <dbReference type="ChEBI" id="CHEBI:59789"/>
        <dbReference type="ChEBI" id="CHEBI:73542"/>
        <dbReference type="ChEBI" id="CHEBI:74269"/>
        <dbReference type="EC" id="2.1.1.228"/>
    </reaction>
</comment>
<dbReference type="GO" id="GO:0002939">
    <property type="term" value="P:tRNA N1-guanine methylation"/>
    <property type="evidence" value="ECO:0007669"/>
    <property type="project" value="TreeGrafter"/>
</dbReference>
<dbReference type="SUPFAM" id="SSF75217">
    <property type="entry name" value="alpha/beta knot"/>
    <property type="match status" value="1"/>
</dbReference>
<dbReference type="InterPro" id="IPR002649">
    <property type="entry name" value="tRNA_m1G_MeTrfase_TrmD"/>
</dbReference>
<evidence type="ECO:0000256" key="14">
    <source>
        <dbReference type="ARBA" id="ARBA00047783"/>
    </source>
</evidence>
<evidence type="ECO:0000256" key="9">
    <source>
        <dbReference type="ARBA" id="ARBA00022679"/>
    </source>
</evidence>
<dbReference type="FunFam" id="3.40.1280.10:FF:000001">
    <property type="entry name" value="tRNA (guanine-N(1)-)-methyltransferase"/>
    <property type="match status" value="1"/>
</dbReference>
<keyword evidence="7" id="KW-0963">Cytoplasm</keyword>
<evidence type="ECO:0000256" key="5">
    <source>
        <dbReference type="ARBA" id="ARBA00012807"/>
    </source>
</evidence>
<dbReference type="NCBIfam" id="NF000648">
    <property type="entry name" value="PRK00026.1"/>
    <property type="match status" value="1"/>
</dbReference>
<evidence type="ECO:0000256" key="8">
    <source>
        <dbReference type="ARBA" id="ARBA00022603"/>
    </source>
</evidence>
<dbReference type="InterPro" id="IPR016009">
    <property type="entry name" value="tRNA_MeTrfase_TRMD/TRM10"/>
</dbReference>
<evidence type="ECO:0000259" key="15">
    <source>
        <dbReference type="Pfam" id="PF01746"/>
    </source>
</evidence>
<proteinExistence type="inferred from homology"/>
<dbReference type="Gene3D" id="1.10.1270.20">
    <property type="entry name" value="tRNA(m1g37)methyltransferase, domain 2"/>
    <property type="match status" value="1"/>
</dbReference>
<dbReference type="InterPro" id="IPR023148">
    <property type="entry name" value="tRNA_m1G_MeTrfase_C_sf"/>
</dbReference>
<organism evidence="16">
    <name type="scientific">marine metagenome</name>
    <dbReference type="NCBI Taxonomy" id="408172"/>
    <lineage>
        <taxon>unclassified sequences</taxon>
        <taxon>metagenomes</taxon>
        <taxon>ecological metagenomes</taxon>
    </lineage>
</organism>
<evidence type="ECO:0000256" key="3">
    <source>
        <dbReference type="ARBA" id="ARBA00007630"/>
    </source>
</evidence>
<dbReference type="PANTHER" id="PTHR46417">
    <property type="entry name" value="TRNA (GUANINE-N(1)-)-METHYLTRANSFERASE"/>
    <property type="match status" value="1"/>
</dbReference>
<dbReference type="AlphaFoldDB" id="A0A381U209"/>